<dbReference type="Pfam" id="PF04248">
    <property type="entry name" value="NTP_transf_9"/>
    <property type="match status" value="1"/>
</dbReference>
<dbReference type="STRING" id="1156985.SAMN04488118_105142"/>
<proteinExistence type="predicted"/>
<reference evidence="2 3" key="1">
    <citation type="submission" date="2016-10" db="EMBL/GenBank/DDBJ databases">
        <authorList>
            <person name="de Groot N.N."/>
        </authorList>
    </citation>
    <scope>NUCLEOTIDE SEQUENCE [LARGE SCALE GENOMIC DNA]</scope>
    <source>
        <strain evidence="2 3">U95</strain>
    </source>
</reference>
<dbReference type="Gene3D" id="2.170.150.40">
    <property type="entry name" value="Domain of unknown function (DUF427)"/>
    <property type="match status" value="1"/>
</dbReference>
<evidence type="ECO:0000259" key="1">
    <source>
        <dbReference type="Pfam" id="PF04248"/>
    </source>
</evidence>
<dbReference type="InterPro" id="IPR007361">
    <property type="entry name" value="DUF427"/>
</dbReference>
<dbReference type="PANTHER" id="PTHR34310">
    <property type="entry name" value="DUF427 DOMAIN PROTEIN (AFU_ORTHOLOGUE AFUA_3G02220)"/>
    <property type="match status" value="1"/>
</dbReference>
<sequence>MTTINIRQIPGTWVVRSGGAVLGESARVLEVSEGDNAPVQFFPREDIAMAMLDRSDKTEDHATMGRLHYFDIVNMSSVNKNAAWSVETPNDIYAEIKDYLVFGKIDSLKVEEL</sequence>
<name>A0A1G5QPS3_9RHOB</name>
<accession>A0A1G5QPS3</accession>
<feature type="domain" description="DUF427" evidence="1">
    <location>
        <begin position="14"/>
        <end position="102"/>
    </location>
</feature>
<dbReference type="AlphaFoldDB" id="A0A1G5QPS3"/>
<dbReference type="InterPro" id="IPR038694">
    <property type="entry name" value="DUF427_sf"/>
</dbReference>
<dbReference type="EMBL" id="FMWG01000005">
    <property type="protein sequence ID" value="SCZ63884.1"/>
    <property type="molecule type" value="Genomic_DNA"/>
</dbReference>
<protein>
    <submittedName>
        <fullName evidence="2">Uncharacterized conserved protein, DUF427 family</fullName>
    </submittedName>
</protein>
<dbReference type="OrthoDB" id="9815163at2"/>
<dbReference type="Proteomes" id="UP000198767">
    <property type="component" value="Unassembled WGS sequence"/>
</dbReference>
<evidence type="ECO:0000313" key="3">
    <source>
        <dbReference type="Proteomes" id="UP000198767"/>
    </source>
</evidence>
<gene>
    <name evidence="2" type="ORF">SAMN04488118_105142</name>
</gene>
<organism evidence="2 3">
    <name type="scientific">Epibacterium ulvae</name>
    <dbReference type="NCBI Taxonomy" id="1156985"/>
    <lineage>
        <taxon>Bacteria</taxon>
        <taxon>Pseudomonadati</taxon>
        <taxon>Pseudomonadota</taxon>
        <taxon>Alphaproteobacteria</taxon>
        <taxon>Rhodobacterales</taxon>
        <taxon>Roseobacteraceae</taxon>
        <taxon>Epibacterium</taxon>
    </lineage>
</organism>
<keyword evidence="3" id="KW-1185">Reference proteome</keyword>
<dbReference type="PANTHER" id="PTHR34310:SF9">
    <property type="entry name" value="BLR5716 PROTEIN"/>
    <property type="match status" value="1"/>
</dbReference>
<dbReference type="RefSeq" id="WP_090218473.1">
    <property type="nucleotide sequence ID" value="NZ_FMWG01000005.1"/>
</dbReference>
<evidence type="ECO:0000313" key="2">
    <source>
        <dbReference type="EMBL" id="SCZ63884.1"/>
    </source>
</evidence>